<protein>
    <recommendedName>
        <fullName evidence="6">3-oxo-5-alpha-steroid 4-dehydrogenase C-terminal domain-containing protein</fullName>
    </recommendedName>
</protein>
<feature type="domain" description="3-oxo-5-alpha-steroid 4-dehydrogenase C-terminal" evidence="6">
    <location>
        <begin position="101"/>
        <end position="217"/>
    </location>
</feature>
<dbReference type="GO" id="GO:0016627">
    <property type="term" value="F:oxidoreductase activity, acting on the CH-CH group of donors"/>
    <property type="evidence" value="ECO:0007669"/>
    <property type="project" value="InterPro"/>
</dbReference>
<accession>A0A9P6TFQ0</accession>
<sequence length="283" mass="31321">MLLYIDAPHGRAANPRGLNVNGNVAWLLMELVSPITCFLAACSEPFESTPNAMLLPSFQNFDMHRIRALPAARLSLLLAFLLHYLHRSLISTLRNPGRSPMHVSVPISAMVFNLLNGYLIGSWLSGRCLSVPHNPVHTPSSSLGPAWAQFSLYMVGWALGFGSNIAHDELLSRLRRSSKTKARYSVPHGLLYSSPFGGISCPHYLSELFEWLTFAGAASVAVHQLEQTSSVCDHDLFHSPPGLFFLAMVAVLMPRAIRTHRWYVKRFGGLIPNNRRAIIPGLL</sequence>
<dbReference type="PROSITE" id="PS50244">
    <property type="entry name" value="S5A_REDUCTASE"/>
    <property type="match status" value="1"/>
</dbReference>
<reference evidence="7" key="1">
    <citation type="submission" date="2013-11" db="EMBL/GenBank/DDBJ databases">
        <title>Genome sequence of the fusiform rust pathogen reveals effectors for host alternation and coevolution with pine.</title>
        <authorList>
            <consortium name="DOE Joint Genome Institute"/>
            <person name="Smith K."/>
            <person name="Pendleton A."/>
            <person name="Kubisiak T."/>
            <person name="Anderson C."/>
            <person name="Salamov A."/>
            <person name="Aerts A."/>
            <person name="Riley R."/>
            <person name="Clum A."/>
            <person name="Lindquist E."/>
            <person name="Ence D."/>
            <person name="Campbell M."/>
            <person name="Kronenberg Z."/>
            <person name="Feau N."/>
            <person name="Dhillon B."/>
            <person name="Hamelin R."/>
            <person name="Burleigh J."/>
            <person name="Smith J."/>
            <person name="Yandell M."/>
            <person name="Nelson C."/>
            <person name="Grigoriev I."/>
            <person name="Davis J."/>
        </authorList>
    </citation>
    <scope>NUCLEOTIDE SEQUENCE</scope>
    <source>
        <strain evidence="7">G11</strain>
    </source>
</reference>
<gene>
    <name evidence="7" type="ORF">CROQUDRAFT_40514</name>
</gene>
<evidence type="ECO:0000256" key="2">
    <source>
        <dbReference type="ARBA" id="ARBA00007742"/>
    </source>
</evidence>
<dbReference type="AlphaFoldDB" id="A0A9P6TFQ0"/>
<dbReference type="PANTHER" id="PTHR10556:SF43">
    <property type="entry name" value="STEROID 5-ALPHA-REDUCTASE DET2"/>
    <property type="match status" value="1"/>
</dbReference>
<comment type="subcellular location">
    <subcellularLocation>
        <location evidence="1">Membrane</location>
        <topology evidence="1">Multi-pass membrane protein</topology>
    </subcellularLocation>
</comment>
<evidence type="ECO:0000313" key="8">
    <source>
        <dbReference type="Proteomes" id="UP000886653"/>
    </source>
</evidence>
<feature type="domain" description="3-oxo-5-alpha-steroid 4-dehydrogenase C-terminal" evidence="6">
    <location>
        <begin position="243"/>
        <end position="282"/>
    </location>
</feature>
<dbReference type="Proteomes" id="UP000886653">
    <property type="component" value="Unassembled WGS sequence"/>
</dbReference>
<comment type="similarity">
    <text evidence="2">Belongs to the steroid 5-alpha reductase family.</text>
</comment>
<dbReference type="EMBL" id="MU167231">
    <property type="protein sequence ID" value="KAG0148973.1"/>
    <property type="molecule type" value="Genomic_DNA"/>
</dbReference>
<dbReference type="Pfam" id="PF02544">
    <property type="entry name" value="Steroid_dh"/>
    <property type="match status" value="2"/>
</dbReference>
<organism evidence="7 8">
    <name type="scientific">Cronartium quercuum f. sp. fusiforme G11</name>
    <dbReference type="NCBI Taxonomy" id="708437"/>
    <lineage>
        <taxon>Eukaryota</taxon>
        <taxon>Fungi</taxon>
        <taxon>Dikarya</taxon>
        <taxon>Basidiomycota</taxon>
        <taxon>Pucciniomycotina</taxon>
        <taxon>Pucciniomycetes</taxon>
        <taxon>Pucciniales</taxon>
        <taxon>Coleosporiaceae</taxon>
        <taxon>Cronartium</taxon>
    </lineage>
</organism>
<evidence type="ECO:0000313" key="7">
    <source>
        <dbReference type="EMBL" id="KAG0148973.1"/>
    </source>
</evidence>
<evidence type="ECO:0000256" key="1">
    <source>
        <dbReference type="ARBA" id="ARBA00004141"/>
    </source>
</evidence>
<proteinExistence type="inferred from homology"/>
<keyword evidence="4" id="KW-1133">Transmembrane helix</keyword>
<keyword evidence="3" id="KW-0812">Transmembrane</keyword>
<evidence type="ECO:0000259" key="6">
    <source>
        <dbReference type="Pfam" id="PF02544"/>
    </source>
</evidence>
<dbReference type="InterPro" id="IPR001104">
    <property type="entry name" value="3-oxo-5_a-steroid_4-DH_C"/>
</dbReference>
<dbReference type="OrthoDB" id="5788137at2759"/>
<keyword evidence="8" id="KW-1185">Reference proteome</keyword>
<evidence type="ECO:0000256" key="3">
    <source>
        <dbReference type="ARBA" id="ARBA00022692"/>
    </source>
</evidence>
<comment type="caution">
    <text evidence="7">The sequence shown here is derived from an EMBL/GenBank/DDBJ whole genome shotgun (WGS) entry which is preliminary data.</text>
</comment>
<keyword evidence="5" id="KW-0472">Membrane</keyword>
<name>A0A9P6TFQ0_9BASI</name>
<evidence type="ECO:0000256" key="5">
    <source>
        <dbReference type="ARBA" id="ARBA00023136"/>
    </source>
</evidence>
<dbReference type="PANTHER" id="PTHR10556">
    <property type="entry name" value="3-OXO-5-ALPHA-STEROID 4-DEHYDROGENASE"/>
    <property type="match status" value="1"/>
</dbReference>
<dbReference type="GO" id="GO:0016020">
    <property type="term" value="C:membrane"/>
    <property type="evidence" value="ECO:0007669"/>
    <property type="project" value="UniProtKB-SubCell"/>
</dbReference>
<dbReference type="GO" id="GO:0006629">
    <property type="term" value="P:lipid metabolic process"/>
    <property type="evidence" value="ECO:0007669"/>
    <property type="project" value="InterPro"/>
</dbReference>
<dbReference type="InterPro" id="IPR039357">
    <property type="entry name" value="SRD5A/TECR"/>
</dbReference>
<evidence type="ECO:0000256" key="4">
    <source>
        <dbReference type="ARBA" id="ARBA00022989"/>
    </source>
</evidence>